<comment type="caution">
    <text evidence="1">The sequence shown here is derived from an EMBL/GenBank/DDBJ whole genome shotgun (WGS) entry which is preliminary data.</text>
</comment>
<protein>
    <submittedName>
        <fullName evidence="1">Uncharacterized protein</fullName>
    </submittedName>
</protein>
<name>A0AAN9Q4X7_CANGL</name>
<evidence type="ECO:0000313" key="2">
    <source>
        <dbReference type="Proteomes" id="UP001367508"/>
    </source>
</evidence>
<dbReference type="Proteomes" id="UP001367508">
    <property type="component" value="Unassembled WGS sequence"/>
</dbReference>
<dbReference type="EMBL" id="JAYMYQ010000007">
    <property type="protein sequence ID" value="KAK7321439.1"/>
    <property type="molecule type" value="Genomic_DNA"/>
</dbReference>
<organism evidence="1 2">
    <name type="scientific">Canavalia gladiata</name>
    <name type="common">Sword bean</name>
    <name type="synonym">Dolichos gladiatus</name>
    <dbReference type="NCBI Taxonomy" id="3824"/>
    <lineage>
        <taxon>Eukaryota</taxon>
        <taxon>Viridiplantae</taxon>
        <taxon>Streptophyta</taxon>
        <taxon>Embryophyta</taxon>
        <taxon>Tracheophyta</taxon>
        <taxon>Spermatophyta</taxon>
        <taxon>Magnoliopsida</taxon>
        <taxon>eudicotyledons</taxon>
        <taxon>Gunneridae</taxon>
        <taxon>Pentapetalae</taxon>
        <taxon>rosids</taxon>
        <taxon>fabids</taxon>
        <taxon>Fabales</taxon>
        <taxon>Fabaceae</taxon>
        <taxon>Papilionoideae</taxon>
        <taxon>50 kb inversion clade</taxon>
        <taxon>NPAAA clade</taxon>
        <taxon>indigoferoid/millettioid clade</taxon>
        <taxon>Phaseoleae</taxon>
        <taxon>Canavalia</taxon>
    </lineage>
</organism>
<proteinExistence type="predicted"/>
<keyword evidence="2" id="KW-1185">Reference proteome</keyword>
<gene>
    <name evidence="1" type="ORF">VNO77_32087</name>
</gene>
<sequence>MQNRFSKAVLPCSWPYSMECQKLNCSDLQLTYVKCYLAMEYGLLPSGGNDWWLSIRSQRLVAKSWFKTREESMNLAQRRGKGGNCILLHCSYSSPSINLFSLFSL</sequence>
<evidence type="ECO:0000313" key="1">
    <source>
        <dbReference type="EMBL" id="KAK7321439.1"/>
    </source>
</evidence>
<dbReference type="AlphaFoldDB" id="A0AAN9Q4X7"/>
<accession>A0AAN9Q4X7</accession>
<reference evidence="1 2" key="1">
    <citation type="submission" date="2024-01" db="EMBL/GenBank/DDBJ databases">
        <title>The genomes of 5 underutilized Papilionoideae crops provide insights into root nodulation and disease resistanc.</title>
        <authorList>
            <person name="Jiang F."/>
        </authorList>
    </citation>
    <scope>NUCLEOTIDE SEQUENCE [LARGE SCALE GENOMIC DNA]</scope>
    <source>
        <strain evidence="1">LVBAO_FW01</strain>
        <tissue evidence="1">Leaves</tissue>
    </source>
</reference>